<gene>
    <name evidence="1" type="ORF">HBN54_004315</name>
</gene>
<organism evidence="1 2">
    <name type="scientific">Hymenobacter artigasi</name>
    <dbReference type="NCBI Taxonomy" id="2719616"/>
    <lineage>
        <taxon>Bacteria</taxon>
        <taxon>Pseudomonadati</taxon>
        <taxon>Bacteroidota</taxon>
        <taxon>Cytophagia</taxon>
        <taxon>Cytophagales</taxon>
        <taxon>Hymenobacteraceae</taxon>
        <taxon>Hymenobacter</taxon>
    </lineage>
</organism>
<sequence>MLYDVHPDGVATIAPNCSDVFNAFNNPPSYE</sequence>
<protein>
    <submittedName>
        <fullName evidence="1">Uncharacterized protein</fullName>
    </submittedName>
</protein>
<comment type="caution">
    <text evidence="1">The sequence shown here is derived from an EMBL/GenBank/DDBJ whole genome shotgun (WGS) entry which is preliminary data.</text>
</comment>
<dbReference type="Proteomes" id="UP000717634">
    <property type="component" value="Unassembled WGS sequence"/>
</dbReference>
<proteinExistence type="predicted"/>
<name>A0ABX1HNF8_9BACT</name>
<accession>A0ABX1HNF8</accession>
<dbReference type="EMBL" id="JAAVTK010000021">
    <property type="protein sequence ID" value="NKI91695.1"/>
    <property type="molecule type" value="Genomic_DNA"/>
</dbReference>
<reference evidence="1 2" key="1">
    <citation type="submission" date="2020-03" db="EMBL/GenBank/DDBJ databases">
        <title>Genomic Encyclopedia of Type Strains, Phase IV (KMG-V): Genome sequencing to study the core and pangenomes of soil and plant-associated prokaryotes.</title>
        <authorList>
            <person name="Whitman W."/>
        </authorList>
    </citation>
    <scope>NUCLEOTIDE SEQUENCE [LARGE SCALE GENOMIC DNA]</scope>
    <source>
        <strain evidence="1 2">1B</strain>
    </source>
</reference>
<evidence type="ECO:0000313" key="1">
    <source>
        <dbReference type="EMBL" id="NKI91695.1"/>
    </source>
</evidence>
<keyword evidence="2" id="KW-1185">Reference proteome</keyword>
<evidence type="ECO:0000313" key="2">
    <source>
        <dbReference type="Proteomes" id="UP000717634"/>
    </source>
</evidence>